<evidence type="ECO:0000313" key="2">
    <source>
        <dbReference type="EMBL" id="KQK27411.1"/>
    </source>
</evidence>
<dbReference type="Proteomes" id="UP000051682">
    <property type="component" value="Unassembled WGS sequence"/>
</dbReference>
<evidence type="ECO:0000313" key="3">
    <source>
        <dbReference type="Proteomes" id="UP000051682"/>
    </source>
</evidence>
<dbReference type="EMBL" id="LLYZ01000002">
    <property type="protein sequence ID" value="KQK27411.1"/>
    <property type="molecule type" value="Genomic_DNA"/>
</dbReference>
<gene>
    <name evidence="2" type="ORF">AR438_04205</name>
</gene>
<dbReference type="AlphaFoldDB" id="A0A0Q3KC90"/>
<keyword evidence="3" id="KW-1185">Reference proteome</keyword>
<name>A0A0Q3KC90_9FLAO</name>
<evidence type="ECO:0000256" key="1">
    <source>
        <dbReference type="SAM" id="Phobius"/>
    </source>
</evidence>
<sequence>MKILEYLKENWFLLTIGCLFLGWFVYLTYDGNQLCDCEKTETYRDGTIRSHHSSGVGFYRYYHK</sequence>
<keyword evidence="1" id="KW-0472">Membrane</keyword>
<keyword evidence="1" id="KW-0812">Transmembrane</keyword>
<reference evidence="2 3" key="1">
    <citation type="submission" date="2015-10" db="EMBL/GenBank/DDBJ databases">
        <title>Chryseobacterium aquaticum genome.</title>
        <authorList>
            <person name="Newman J.D."/>
            <person name="Ferguson M.B."/>
            <person name="Miller J.R."/>
        </authorList>
    </citation>
    <scope>NUCLEOTIDE SEQUENCE [LARGE SCALE GENOMIC DNA]</scope>
    <source>
        <strain evidence="2 3">KCTC 12483</strain>
    </source>
</reference>
<accession>A0A0Q3KC90</accession>
<comment type="caution">
    <text evidence="2">The sequence shown here is derived from an EMBL/GenBank/DDBJ whole genome shotgun (WGS) entry which is preliminary data.</text>
</comment>
<dbReference type="RefSeq" id="WP_056012190.1">
    <property type="nucleotide sequence ID" value="NZ_LLYZ01000002.1"/>
</dbReference>
<protein>
    <submittedName>
        <fullName evidence="2">Uncharacterized protein</fullName>
    </submittedName>
</protein>
<dbReference type="OrthoDB" id="677125at2"/>
<dbReference type="STRING" id="452084.AR438_04205"/>
<proteinExistence type="predicted"/>
<keyword evidence="1" id="KW-1133">Transmembrane helix</keyword>
<organism evidence="2 3">
    <name type="scientific">Chryseobacterium aquaticum</name>
    <dbReference type="NCBI Taxonomy" id="452084"/>
    <lineage>
        <taxon>Bacteria</taxon>
        <taxon>Pseudomonadati</taxon>
        <taxon>Bacteroidota</taxon>
        <taxon>Flavobacteriia</taxon>
        <taxon>Flavobacteriales</taxon>
        <taxon>Weeksellaceae</taxon>
        <taxon>Chryseobacterium group</taxon>
        <taxon>Chryseobacterium</taxon>
    </lineage>
</organism>
<feature type="transmembrane region" description="Helical" evidence="1">
    <location>
        <begin position="12"/>
        <end position="29"/>
    </location>
</feature>